<evidence type="ECO:0000313" key="2">
    <source>
        <dbReference type="EMBL" id="CCL97811.1"/>
    </source>
</evidence>
<organism evidence="2 3">
    <name type="scientific">Haloquadratum walsbyi (strain DSM 16790 / HBSQ001)</name>
    <dbReference type="NCBI Taxonomy" id="362976"/>
    <lineage>
        <taxon>Archaea</taxon>
        <taxon>Methanobacteriati</taxon>
        <taxon>Methanobacteriota</taxon>
        <taxon>Stenosarchaea group</taxon>
        <taxon>Halobacteria</taxon>
        <taxon>Halobacteriales</taxon>
        <taxon>Haloferacaceae</taxon>
        <taxon>Haloquadratum</taxon>
    </lineage>
</organism>
<keyword evidence="1" id="KW-1133">Transmembrane helix</keyword>
<proteinExistence type="predicted"/>
<keyword evidence="1" id="KW-0812">Transmembrane</keyword>
<dbReference type="Proteomes" id="UP000001975">
    <property type="component" value="Chromosome"/>
</dbReference>
<feature type="transmembrane region" description="Helical" evidence="1">
    <location>
        <begin position="38"/>
        <end position="56"/>
    </location>
</feature>
<gene>
    <name evidence="2" type="ordered locus">HQ_1472C</name>
</gene>
<keyword evidence="1" id="KW-0472">Membrane</keyword>
<reference evidence="2" key="2">
    <citation type="submission" date="2006-06" db="EMBL/GenBank/DDBJ databases">
        <authorList>
            <person name="Pfeiffer F."/>
        </authorList>
    </citation>
    <scope>NUCLEOTIDE SEQUENCE</scope>
    <source>
        <strain evidence="2">DSM 16790</strain>
    </source>
</reference>
<dbReference type="EMBL" id="AM180088">
    <property type="protein sequence ID" value="CCL97811.1"/>
    <property type="molecule type" value="Genomic_DNA"/>
</dbReference>
<protein>
    <submittedName>
        <fullName evidence="2">Uncharacterized protein</fullName>
    </submittedName>
</protein>
<keyword evidence="3" id="KW-1185">Reference proteome</keyword>
<dbReference type="KEGG" id="hwa:HQ_1472C"/>
<evidence type="ECO:0000256" key="1">
    <source>
        <dbReference type="SAM" id="Phobius"/>
    </source>
</evidence>
<sequence length="73" mass="8167">MGGVLGNTETLDEELSSTNHFLRVVGTSQRNYNIHGNASAPSIAPIVLSLFCFVFWDTIGEDSYQRYQSEILR</sequence>
<reference evidence="2" key="1">
    <citation type="journal article" date="2006" name="BMC Genomics">
        <title>The genome of the square archaeon Haloquadratum walsbyi: life at the limits of water activity.</title>
        <authorList>
            <person name="Bolhuis H.H."/>
            <person name="Palm P.P."/>
            <person name="Wende A.W."/>
            <person name="Falb M.M."/>
            <person name="Rampp M.M."/>
            <person name="Rodriguez-Valera F.F."/>
            <person name="Pfeiffer F.F."/>
            <person name="Oesterhelt D.D."/>
        </authorList>
    </citation>
    <scope>NUCLEOTIDE SEQUENCE [LARGE SCALE GENOMIC DNA]</scope>
    <source>
        <strain evidence="2">DSM 16790</strain>
    </source>
</reference>
<dbReference type="HOGENOM" id="CLU_2695698_0_0_2"/>
<evidence type="ECO:0000313" key="3">
    <source>
        <dbReference type="Proteomes" id="UP000001975"/>
    </source>
</evidence>
<name>J7S5D4_HALWD</name>
<accession>J7S5D4</accession>
<dbReference type="eggNOG" id="ENOG502N5CJ">
    <property type="taxonomic scope" value="Archaea"/>
</dbReference>
<dbReference type="AlphaFoldDB" id="J7S5D4"/>